<name>A0A438DAG0_VITVI</name>
<dbReference type="Proteomes" id="UP000288805">
    <property type="component" value="Unassembled WGS sequence"/>
</dbReference>
<protein>
    <submittedName>
        <fullName evidence="1">Uncharacterized protein</fullName>
    </submittedName>
</protein>
<evidence type="ECO:0000313" key="2">
    <source>
        <dbReference type="Proteomes" id="UP000288805"/>
    </source>
</evidence>
<dbReference type="Gene3D" id="1.10.8.10">
    <property type="entry name" value="DNA helicase RuvA subunit, C-terminal domain"/>
    <property type="match status" value="1"/>
</dbReference>
<gene>
    <name evidence="1" type="ORF">CK203_109284</name>
</gene>
<evidence type="ECO:0000313" key="1">
    <source>
        <dbReference type="EMBL" id="RVW32408.1"/>
    </source>
</evidence>
<organism evidence="1 2">
    <name type="scientific">Vitis vinifera</name>
    <name type="common">Grape</name>
    <dbReference type="NCBI Taxonomy" id="29760"/>
    <lineage>
        <taxon>Eukaryota</taxon>
        <taxon>Viridiplantae</taxon>
        <taxon>Streptophyta</taxon>
        <taxon>Embryophyta</taxon>
        <taxon>Tracheophyta</taxon>
        <taxon>Spermatophyta</taxon>
        <taxon>Magnoliopsida</taxon>
        <taxon>eudicotyledons</taxon>
        <taxon>Gunneridae</taxon>
        <taxon>Pentapetalae</taxon>
        <taxon>rosids</taxon>
        <taxon>Vitales</taxon>
        <taxon>Vitaceae</taxon>
        <taxon>Viteae</taxon>
        <taxon>Vitis</taxon>
    </lineage>
</organism>
<proteinExistence type="predicted"/>
<reference evidence="1 2" key="1">
    <citation type="journal article" date="2018" name="PLoS Genet.">
        <title>Population sequencing reveals clonal diversity and ancestral inbreeding in the grapevine cultivar Chardonnay.</title>
        <authorList>
            <person name="Roach M.J."/>
            <person name="Johnson D.L."/>
            <person name="Bohlmann J."/>
            <person name="van Vuuren H.J."/>
            <person name="Jones S.J."/>
            <person name="Pretorius I.S."/>
            <person name="Schmidt S.A."/>
            <person name="Borneman A.R."/>
        </authorList>
    </citation>
    <scope>NUCLEOTIDE SEQUENCE [LARGE SCALE GENOMIC DNA]</scope>
    <source>
        <strain evidence="2">cv. Chardonnay</strain>
        <tissue evidence="1">Leaf</tissue>
    </source>
</reference>
<comment type="caution">
    <text evidence="1">The sequence shown here is derived from an EMBL/GenBank/DDBJ whole genome shotgun (WGS) entry which is preliminary data.</text>
</comment>
<dbReference type="EMBL" id="QGNW01001717">
    <property type="protein sequence ID" value="RVW32408.1"/>
    <property type="molecule type" value="Genomic_DNA"/>
</dbReference>
<dbReference type="AlphaFoldDB" id="A0A438DAG0"/>
<sequence>MIQQGLAEHPSPSLVEPDCNMCSILQGINFQCARLLNRIGDNTKPLLEGNDSLAAAVSWIIDHENDPDIDQMPSDKVYAV</sequence>
<accession>A0A438DAG0</accession>